<dbReference type="RefSeq" id="WP_080800732.1">
    <property type="nucleotide sequence ID" value="NZ_LT828541.1"/>
</dbReference>
<organism evidence="7 8">
    <name type="scientific">Desulfamplus magnetovallimortis</name>
    <dbReference type="NCBI Taxonomy" id="1246637"/>
    <lineage>
        <taxon>Bacteria</taxon>
        <taxon>Pseudomonadati</taxon>
        <taxon>Thermodesulfobacteriota</taxon>
        <taxon>Desulfobacteria</taxon>
        <taxon>Desulfobacterales</taxon>
        <taxon>Desulfobacteraceae</taxon>
        <taxon>Desulfamplus</taxon>
    </lineage>
</organism>
<dbReference type="GO" id="GO:0005524">
    <property type="term" value="F:ATP binding"/>
    <property type="evidence" value="ECO:0007669"/>
    <property type="project" value="UniProtKB-KW"/>
</dbReference>
<gene>
    <name evidence="7" type="ORF">MTBBW1_410068</name>
</gene>
<dbReference type="Pfam" id="PF00270">
    <property type="entry name" value="DEAD"/>
    <property type="match status" value="1"/>
</dbReference>
<dbReference type="SUPFAM" id="SSF52540">
    <property type="entry name" value="P-loop containing nucleoside triphosphate hydrolases"/>
    <property type="match status" value="2"/>
</dbReference>
<name>A0A1W1HH11_9BACT</name>
<keyword evidence="2" id="KW-0067">ATP-binding</keyword>
<keyword evidence="1" id="KW-0547">Nucleotide-binding</keyword>
<dbReference type="PROSITE" id="PS51192">
    <property type="entry name" value="HELICASE_ATP_BIND_1"/>
    <property type="match status" value="1"/>
</dbReference>
<dbReference type="GO" id="GO:0043138">
    <property type="term" value="F:3'-5' DNA helicase activity"/>
    <property type="evidence" value="ECO:0007669"/>
    <property type="project" value="TreeGrafter"/>
</dbReference>
<sequence length="2228" mass="252877">MLPAHIAQNIRKQVEYYLQATFSFLDKQAEKAFSLFINDPENGMFKGPWFQLKRPFRPAPENIKIPLDTTIPFNPFLHQYKSWLRLSSRNQTPKSTIVTTGTGSGKTECFLYPILDHCLREKKKGQNGIKAIILYPMNALASDQERRFAETVLKDPELTAAGIRVGNYTGRFDPSDPGSGRESGTKSMGKGKEGESYHGISNHKVLQEFPPDILLTNYRMLDFLLMRPRDQELWRFNTPGILKYLVLDELHTYDGAQGADVACLIRRLKEKLEISKGEMCVVGTSATLDENKEDIDVKITDGSIDAMATGKDKLAAFATILFEEEIQAEAVIGEERLEVEDIVKSDLFAVDIPDVEQCHNREDEDALTYAIRQSEIWGGPLFSGDINTAEDVAAFKLELGDWLKGSKLFKAVLNIFKAAEMKQEDPIPWNLFVKKISQADFEINAIQKNEDKSTILSSFCSLISHASEKRSGRPFPLVPTQVQLWIRELRRLGRLVHEKPGFIWLDEPSKNIRSLPAFHCSECGASGWISMVEPDKDTVIKSEGVEGHQLIDDPRTIYQGWFGIKGRKDQHMVVITPFRNVHETNDPFSPSPFMEKRVGGEVDGQVISDPFLNEKEYAIKTGEQHDLPGMESDGFYLCRESLVLRKGYGTCPLTGSDKLFRVEVDKSIKSLENGSVVGAQRCPKCLLEEGIFFIGCQSATLSSVIIDEMFGSVLNNDPKLLAFTDSVQDASHRAGYFSARTYHFTYRTALQHVINEAGFQGLPVKEAGDKLLTYWSLPLPGRPGSIKEAMASLLPPDLSEYLPYTKYRNNEKLQDPPPALYKDVETRLKWQAVSEFGFMLSHGRTMEKNGAACMGWQPDFIDRTIDKLKDRIEGISPVLTKLTDDRLRLWLFGFLHRCRESGALYHPYLDSYAKQNYWGKYPFGRAVPGRETYPPAIRYRPKLMVTSHKKEHVNVLAPSSGGRHPWHLLWTARALERPAVSNTDYIDLLKALLNAGHDAGLFVKLHQDSKTEFFAISQNAATLFQECVKLACSETDKFIVKPPDEASVFLDAPSMEYYADKGVYRQVSFDPRQKYYQDRYQKGALRRVVAQEHTGILDTELREKIENDFKTSSHKDDPNVLACTSTLEMGIDIGDLSSTMLCSIPPTTSNYLQRIGRAGRSTGTALIISIINQRPHDLFFYARPSEMIKGQVAPPGCWLDASAVLARQYLGFCFDSAVKAGKLMIIPASCRQFIKDMNDGNGAIISMMTWVSNSEKIFQNHFLNRFESIPGIIKEDTKERFYVETATELILQKIHQVAGFYDRTIRDLENAKNRLNSQRSKLNAEEADEAKFNAEEVDEAFEIDQEMKIITTRLLNINRLSTLEILTGNGLLPNYAFPERGVGFYGAVYNRHRRTNLEVKPVDLYRGASSAIRELAPGNTFYTHKKHFVIQQITMGNPNQPLAEKWGICGNCGFVAPLSRLKAPGASPDCPQCGHEGDSDSLFDLGQQKDFIHFSDSQALSYMEYYDSLSGDKTEEREQLFYNIVSSFDLTLNSPKGAAGEDTLPFGIEYRTEIILRVINGGYLDQGVDINIGPNQKLSENGFFICKDCGVVVPPGVSKEKFESYKHRKSCKARKRYDTDRQYNTHLNPFQWERIFLYRELKSEAIRLLLPVIDDQDIDTLIACIYLGLRLRFEGDPAHLIVLPHILPDKSTGLTKHYLILMDAVPGGTGFLKTLFQEKNEAGIFAEGIMDILERAKNALMLCSCRNLKQKEDDTDGCYRCLRTYHLQYKSEKISRERGIKLLEELLEAGRNRVTKGTLEDIKPDSLFGSVLEKRFVDALEAFVETQKGRWESTIIKGAKGFRFEIFGRLWELELQPRLGKPQGVMTASQPDFLLTCDDESIRPVAVFTDGFEYHCYPNNRLADDMMKRRAILESEKFWVWNITWDDLHTDRQLHLMVCPKTIAAYINKYTVAKNSLNITGTDPWGILYNGFEQIKAFLKIPYQRKWQDTIHFITTFTLSTIAAKDKKYDYSDLIESMKSWQTGQGLKSIESADTGTHLFFDQISFNQDILAFSSLEDVLLHKAFRFGIFAHLGDTEFEINGSDFNERWRRFLACLNFYQFHDNFSFWTTSEAENGTAPDFGVEEEKTLSQEWQEIKEETVSAFYPLVERLAMEASPIPEVEFYNDAVDGDAFAELAWPDLSPPVAVLAGEQIDFSEKWQGDGWKVVVPDDLEINGLAWFLNIMSESR</sequence>
<dbReference type="SMART" id="SM00487">
    <property type="entry name" value="DEXDc"/>
    <property type="match status" value="1"/>
</dbReference>
<dbReference type="PANTHER" id="PTHR47957:SF3">
    <property type="entry name" value="ATP-DEPENDENT HELICASE HRQ1"/>
    <property type="match status" value="1"/>
</dbReference>
<dbReference type="PROSITE" id="PS51194">
    <property type="entry name" value="HELICASE_CTER"/>
    <property type="match status" value="1"/>
</dbReference>
<feature type="domain" description="Helicase C-terminal" evidence="6">
    <location>
        <begin position="1034"/>
        <end position="1203"/>
    </location>
</feature>
<dbReference type="InterPro" id="IPR014001">
    <property type="entry name" value="Helicase_ATP-bd"/>
</dbReference>
<dbReference type="InterPro" id="IPR027417">
    <property type="entry name" value="P-loop_NTPase"/>
</dbReference>
<keyword evidence="7" id="KW-0347">Helicase</keyword>
<keyword evidence="7" id="KW-0378">Hydrolase</keyword>
<evidence type="ECO:0000313" key="8">
    <source>
        <dbReference type="Proteomes" id="UP000191931"/>
    </source>
</evidence>
<dbReference type="Proteomes" id="UP000191931">
    <property type="component" value="Unassembled WGS sequence"/>
</dbReference>
<feature type="coiled-coil region" evidence="3">
    <location>
        <begin position="1301"/>
        <end position="1328"/>
    </location>
</feature>
<dbReference type="STRING" id="1246637.MTBBW1_410068"/>
<evidence type="ECO:0000259" key="6">
    <source>
        <dbReference type="PROSITE" id="PS51194"/>
    </source>
</evidence>
<dbReference type="GO" id="GO:0006289">
    <property type="term" value="P:nucleotide-excision repair"/>
    <property type="evidence" value="ECO:0007669"/>
    <property type="project" value="TreeGrafter"/>
</dbReference>
<dbReference type="Gene3D" id="3.40.50.300">
    <property type="entry name" value="P-loop containing nucleotide triphosphate hydrolases"/>
    <property type="match status" value="2"/>
</dbReference>
<protein>
    <submittedName>
        <fullName evidence="7">Putative RNA helicase</fullName>
    </submittedName>
</protein>
<evidence type="ECO:0000256" key="2">
    <source>
        <dbReference type="ARBA" id="ARBA00022840"/>
    </source>
</evidence>
<dbReference type="OrthoDB" id="9815222at2"/>
<evidence type="ECO:0000259" key="5">
    <source>
        <dbReference type="PROSITE" id="PS51192"/>
    </source>
</evidence>
<dbReference type="EMBL" id="FWEV01000283">
    <property type="protein sequence ID" value="SLM31713.1"/>
    <property type="molecule type" value="Genomic_DNA"/>
</dbReference>
<dbReference type="GO" id="GO:0003676">
    <property type="term" value="F:nucleic acid binding"/>
    <property type="evidence" value="ECO:0007669"/>
    <property type="project" value="InterPro"/>
</dbReference>
<keyword evidence="8" id="KW-1185">Reference proteome</keyword>
<evidence type="ECO:0000256" key="1">
    <source>
        <dbReference type="ARBA" id="ARBA00022741"/>
    </source>
</evidence>
<evidence type="ECO:0000313" key="7">
    <source>
        <dbReference type="EMBL" id="SLM31713.1"/>
    </source>
</evidence>
<feature type="domain" description="Helicase ATP-binding" evidence="5">
    <location>
        <begin position="87"/>
        <end position="295"/>
    </location>
</feature>
<dbReference type="Pfam" id="PF00271">
    <property type="entry name" value="Helicase_C"/>
    <property type="match status" value="1"/>
</dbReference>
<reference evidence="7 8" key="1">
    <citation type="submission" date="2017-03" db="EMBL/GenBank/DDBJ databases">
        <authorList>
            <person name="Afonso C.L."/>
            <person name="Miller P.J."/>
            <person name="Scott M.A."/>
            <person name="Spackman E."/>
            <person name="Goraichik I."/>
            <person name="Dimitrov K.M."/>
            <person name="Suarez D.L."/>
            <person name="Swayne D.E."/>
        </authorList>
    </citation>
    <scope>NUCLEOTIDE SEQUENCE [LARGE SCALE GENOMIC DNA]</scope>
    <source>
        <strain evidence="7">PRJEB14757</strain>
    </source>
</reference>
<dbReference type="PANTHER" id="PTHR47957">
    <property type="entry name" value="ATP-DEPENDENT HELICASE HRQ1"/>
    <property type="match status" value="1"/>
</dbReference>
<dbReference type="GO" id="GO:0036297">
    <property type="term" value="P:interstrand cross-link repair"/>
    <property type="evidence" value="ECO:0007669"/>
    <property type="project" value="TreeGrafter"/>
</dbReference>
<keyword evidence="3" id="KW-0175">Coiled coil</keyword>
<evidence type="ECO:0000256" key="4">
    <source>
        <dbReference type="SAM" id="MobiDB-lite"/>
    </source>
</evidence>
<evidence type="ECO:0000256" key="3">
    <source>
        <dbReference type="SAM" id="Coils"/>
    </source>
</evidence>
<proteinExistence type="predicted"/>
<dbReference type="InterPro" id="IPR011545">
    <property type="entry name" value="DEAD/DEAH_box_helicase_dom"/>
</dbReference>
<accession>A0A1W1HH11</accession>
<dbReference type="SMART" id="SM00490">
    <property type="entry name" value="HELICc"/>
    <property type="match status" value="1"/>
</dbReference>
<dbReference type="InterPro" id="IPR018973">
    <property type="entry name" value="MZB"/>
</dbReference>
<dbReference type="Pfam" id="PF09369">
    <property type="entry name" value="MZB"/>
    <property type="match status" value="1"/>
</dbReference>
<feature type="region of interest" description="Disordered" evidence="4">
    <location>
        <begin position="169"/>
        <end position="195"/>
    </location>
</feature>
<dbReference type="InterPro" id="IPR001650">
    <property type="entry name" value="Helicase_C-like"/>
</dbReference>